<sequence length="220" mass="24463">MAQQSHTPNTGLPLPLYDETVHYATLTPILTPQQMQSASHKVSHHTIAEPFICDSDGGATSQACLTTTLPGSGETALVCCRMSHNTPTAASLHYLVQEFMCTLRWSRWLKDLPHSGQNTVTPRCDRECCTCLLLLFRISPHSSHTNLLLPSILASTYTYTHTHAHTICCLTQQSTRTHHNTGNIFKVLQVLDVRTSPTRWVSRSSVTPPGQRRGTEENEM</sequence>
<organism evidence="2 3">
    <name type="scientific">Portunus trituberculatus</name>
    <name type="common">Swimming crab</name>
    <name type="synonym">Neptunus trituberculatus</name>
    <dbReference type="NCBI Taxonomy" id="210409"/>
    <lineage>
        <taxon>Eukaryota</taxon>
        <taxon>Metazoa</taxon>
        <taxon>Ecdysozoa</taxon>
        <taxon>Arthropoda</taxon>
        <taxon>Crustacea</taxon>
        <taxon>Multicrustacea</taxon>
        <taxon>Malacostraca</taxon>
        <taxon>Eumalacostraca</taxon>
        <taxon>Eucarida</taxon>
        <taxon>Decapoda</taxon>
        <taxon>Pleocyemata</taxon>
        <taxon>Brachyura</taxon>
        <taxon>Eubrachyura</taxon>
        <taxon>Portunoidea</taxon>
        <taxon>Portunidae</taxon>
        <taxon>Portuninae</taxon>
        <taxon>Portunus</taxon>
    </lineage>
</organism>
<dbReference type="EMBL" id="VSRR010004757">
    <property type="protein sequence ID" value="MPC40623.1"/>
    <property type="molecule type" value="Genomic_DNA"/>
</dbReference>
<evidence type="ECO:0000313" key="3">
    <source>
        <dbReference type="Proteomes" id="UP000324222"/>
    </source>
</evidence>
<name>A0A5B7F6E1_PORTR</name>
<keyword evidence="3" id="KW-1185">Reference proteome</keyword>
<feature type="region of interest" description="Disordered" evidence="1">
    <location>
        <begin position="200"/>
        <end position="220"/>
    </location>
</feature>
<evidence type="ECO:0000256" key="1">
    <source>
        <dbReference type="SAM" id="MobiDB-lite"/>
    </source>
</evidence>
<gene>
    <name evidence="2" type="ORF">E2C01_034188</name>
</gene>
<comment type="caution">
    <text evidence="2">The sequence shown here is derived from an EMBL/GenBank/DDBJ whole genome shotgun (WGS) entry which is preliminary data.</text>
</comment>
<accession>A0A5B7F6E1</accession>
<reference evidence="2 3" key="1">
    <citation type="submission" date="2019-05" db="EMBL/GenBank/DDBJ databases">
        <title>Another draft genome of Portunus trituberculatus and its Hox gene families provides insights of decapod evolution.</title>
        <authorList>
            <person name="Jeong J.-H."/>
            <person name="Song I."/>
            <person name="Kim S."/>
            <person name="Choi T."/>
            <person name="Kim D."/>
            <person name="Ryu S."/>
            <person name="Kim W."/>
        </authorList>
    </citation>
    <scope>NUCLEOTIDE SEQUENCE [LARGE SCALE GENOMIC DNA]</scope>
    <source>
        <tissue evidence="2">Muscle</tissue>
    </source>
</reference>
<proteinExistence type="predicted"/>
<dbReference type="AlphaFoldDB" id="A0A5B7F6E1"/>
<protein>
    <submittedName>
        <fullName evidence="2">Uncharacterized protein</fullName>
    </submittedName>
</protein>
<evidence type="ECO:0000313" key="2">
    <source>
        <dbReference type="EMBL" id="MPC40623.1"/>
    </source>
</evidence>
<dbReference type="Proteomes" id="UP000324222">
    <property type="component" value="Unassembled WGS sequence"/>
</dbReference>